<organism evidence="2">
    <name type="scientific">viral metagenome</name>
    <dbReference type="NCBI Taxonomy" id="1070528"/>
    <lineage>
        <taxon>unclassified sequences</taxon>
        <taxon>metagenomes</taxon>
        <taxon>organismal metagenomes</taxon>
    </lineage>
</organism>
<gene>
    <name evidence="2" type="ORF">TM448A02504_0010</name>
</gene>
<protein>
    <submittedName>
        <fullName evidence="2">Uncharacterized protein</fullName>
    </submittedName>
</protein>
<dbReference type="EMBL" id="MT144317">
    <property type="protein sequence ID" value="QJA52156.1"/>
    <property type="molecule type" value="Genomic_DNA"/>
</dbReference>
<evidence type="ECO:0000313" key="2">
    <source>
        <dbReference type="EMBL" id="QJA52156.1"/>
    </source>
</evidence>
<reference evidence="2" key="1">
    <citation type="submission" date="2020-03" db="EMBL/GenBank/DDBJ databases">
        <title>The deep terrestrial virosphere.</title>
        <authorList>
            <person name="Holmfeldt K."/>
            <person name="Nilsson E."/>
            <person name="Simone D."/>
            <person name="Lopez-Fernandez M."/>
            <person name="Wu X."/>
            <person name="de Brujin I."/>
            <person name="Lundin D."/>
            <person name="Andersson A."/>
            <person name="Bertilsson S."/>
            <person name="Dopson M."/>
        </authorList>
    </citation>
    <scope>NUCLEOTIDE SEQUENCE</scope>
    <source>
        <strain evidence="2">TM448A02504</strain>
    </source>
</reference>
<sequence length="118" mass="13720">MSEKNHKKNRKENIVIQPHTHSDPILSDYCITCTPKVLALVQYVRDLENVQIVAKQALESMEAMSRKLEKQNFDLRVENGKLRKKEIGGEGLRLKEKMDRLDNMERKFANRKKLGVEG</sequence>
<dbReference type="AlphaFoldDB" id="A0A6H1ZW49"/>
<name>A0A6H1ZW49_9ZZZZ</name>
<keyword evidence="1" id="KW-0175">Coiled coil</keyword>
<accession>A0A6H1ZW49</accession>
<evidence type="ECO:0000256" key="1">
    <source>
        <dbReference type="SAM" id="Coils"/>
    </source>
</evidence>
<proteinExistence type="predicted"/>
<feature type="coiled-coil region" evidence="1">
    <location>
        <begin position="47"/>
        <end position="78"/>
    </location>
</feature>